<keyword evidence="5" id="KW-0969">Cilium</keyword>
<name>W0DRG5_9GAMM</name>
<keyword evidence="3" id="KW-0653">Protein transport</keyword>
<dbReference type="OrthoDB" id="5244399at2"/>
<evidence type="ECO:0000256" key="3">
    <source>
        <dbReference type="ARBA" id="ARBA00023225"/>
    </source>
</evidence>
<keyword evidence="5" id="KW-0282">Flagellum</keyword>
<dbReference type="SUPFAM" id="SSF160544">
    <property type="entry name" value="EscU C-terminal domain-like"/>
    <property type="match status" value="1"/>
</dbReference>
<dbReference type="PANTHER" id="PTHR30531">
    <property type="entry name" value="FLAGELLAR BIOSYNTHETIC PROTEIN FLHB"/>
    <property type="match status" value="1"/>
</dbReference>
<dbReference type="RefSeq" id="WP_006459005.1">
    <property type="nucleotide sequence ID" value="NZ_CP007030.1"/>
</dbReference>
<dbReference type="GO" id="GO:0005886">
    <property type="term" value="C:plasma membrane"/>
    <property type="evidence" value="ECO:0007669"/>
    <property type="project" value="TreeGrafter"/>
</dbReference>
<evidence type="ECO:0000256" key="4">
    <source>
        <dbReference type="ARBA" id="ARBA00025078"/>
    </source>
</evidence>
<keyword evidence="3" id="KW-0813">Transport</keyword>
<organism evidence="5 6">
    <name type="scientific">Thiomicrospira aerophila AL3</name>
    <dbReference type="NCBI Taxonomy" id="717772"/>
    <lineage>
        <taxon>Bacteria</taxon>
        <taxon>Pseudomonadati</taxon>
        <taxon>Pseudomonadota</taxon>
        <taxon>Gammaproteobacteria</taxon>
        <taxon>Thiotrichales</taxon>
        <taxon>Piscirickettsiaceae</taxon>
        <taxon>Thiomicrospira</taxon>
    </lineage>
</organism>
<dbReference type="eggNOG" id="COG2257">
    <property type="taxonomic scope" value="Bacteria"/>
</dbReference>
<evidence type="ECO:0000256" key="1">
    <source>
        <dbReference type="ARBA" id="ARBA00010690"/>
    </source>
</evidence>
<dbReference type="InterPro" id="IPR006135">
    <property type="entry name" value="T3SS_substrate_exporter"/>
</dbReference>
<dbReference type="Pfam" id="PF01312">
    <property type="entry name" value="Bac_export_2"/>
    <property type="match status" value="1"/>
</dbReference>
<evidence type="ECO:0000313" key="6">
    <source>
        <dbReference type="Proteomes" id="UP000005380"/>
    </source>
</evidence>
<keyword evidence="5" id="KW-0966">Cell projection</keyword>
<accession>W0DRG5</accession>
<proteinExistence type="inferred from homology"/>
<dbReference type="InParanoid" id="W0DRG5"/>
<dbReference type="PANTHER" id="PTHR30531:SF12">
    <property type="entry name" value="FLAGELLAR BIOSYNTHETIC PROTEIN FLHB"/>
    <property type="match status" value="1"/>
</dbReference>
<dbReference type="HOGENOM" id="CLU_041013_4_2_6"/>
<protein>
    <recommendedName>
        <fullName evidence="2">Flagellar biosynthetic protein FlhB</fullName>
    </recommendedName>
</protein>
<reference evidence="5 6" key="1">
    <citation type="submission" date="2013-12" db="EMBL/GenBank/DDBJ databases">
        <authorList>
            <consortium name="DOE Joint Genome Institute"/>
            <person name="Kappler U."/>
            <person name="Huntemann M."/>
            <person name="Han J."/>
            <person name="Chen A."/>
            <person name="Kyrpides N."/>
            <person name="Mavromatis K."/>
            <person name="Markowitz V."/>
            <person name="Palaniappan K."/>
            <person name="Ivanova N."/>
            <person name="Schaumberg A."/>
            <person name="Pati A."/>
            <person name="Liolios K."/>
            <person name="Nordberg H.P."/>
            <person name="Cantor M.N."/>
            <person name="Hua S.X."/>
            <person name="Woyke T."/>
        </authorList>
    </citation>
    <scope>NUCLEOTIDE SEQUENCE [LARGE SCALE GENOMIC DNA]</scope>
    <source>
        <strain evidence="6">AL2</strain>
    </source>
</reference>
<dbReference type="AlphaFoldDB" id="W0DRG5"/>
<keyword evidence="3" id="KW-1006">Bacterial flagellum protein export</keyword>
<comment type="function">
    <text evidence="4">Required for formation of the rod structure in the basal body of the flagellar apparatus. Together with FliI and FliH, may constitute the export apparatus of flagellin.</text>
</comment>
<gene>
    <name evidence="5" type="ORF">THIAE_04745</name>
</gene>
<comment type="similarity">
    <text evidence="1">Belongs to the type III secretion exporter family.</text>
</comment>
<dbReference type="Gene3D" id="3.40.1690.10">
    <property type="entry name" value="secretion proteins EscU"/>
    <property type="match status" value="1"/>
</dbReference>
<sequence length="96" mass="10328">MSQSKPLAQAVALQYDQGDLPRVTAAGKGSVAETIIKRAQEHNIPLYQDPELTAVLAQLPLEARIPKPLFQAVAQVLVFAHQVNQASAAQTPPHPK</sequence>
<dbReference type="Proteomes" id="UP000005380">
    <property type="component" value="Chromosome"/>
</dbReference>
<dbReference type="KEGG" id="tao:THIAE_04745"/>
<evidence type="ECO:0000256" key="2">
    <source>
        <dbReference type="ARBA" id="ARBA00021622"/>
    </source>
</evidence>
<dbReference type="STRING" id="717772.THIAE_04745"/>
<dbReference type="GO" id="GO:0009306">
    <property type="term" value="P:protein secretion"/>
    <property type="evidence" value="ECO:0007669"/>
    <property type="project" value="InterPro"/>
</dbReference>
<dbReference type="InterPro" id="IPR029025">
    <property type="entry name" value="T3SS_substrate_exporter_C"/>
</dbReference>
<keyword evidence="6" id="KW-1185">Reference proteome</keyword>
<dbReference type="EMBL" id="CP007030">
    <property type="protein sequence ID" value="AHF01190.1"/>
    <property type="molecule type" value="Genomic_DNA"/>
</dbReference>
<evidence type="ECO:0000313" key="5">
    <source>
        <dbReference type="EMBL" id="AHF01190.1"/>
    </source>
</evidence>